<feature type="domain" description="Methyl-accepting transducer" evidence="10">
    <location>
        <begin position="291"/>
        <end position="541"/>
    </location>
</feature>
<evidence type="ECO:0000256" key="7">
    <source>
        <dbReference type="ARBA" id="ARBA00029447"/>
    </source>
</evidence>
<dbReference type="Pfam" id="PF00015">
    <property type="entry name" value="MCPsignal"/>
    <property type="match status" value="1"/>
</dbReference>
<dbReference type="OMA" id="AHSMRKS"/>
<evidence type="ECO:0000259" key="10">
    <source>
        <dbReference type="PROSITE" id="PS50111"/>
    </source>
</evidence>
<organism evidence="12 13">
    <name type="scientific">Shouchella clausii</name>
    <name type="common">Alkalihalobacillus clausii</name>
    <dbReference type="NCBI Taxonomy" id="79880"/>
    <lineage>
        <taxon>Bacteria</taxon>
        <taxon>Bacillati</taxon>
        <taxon>Bacillota</taxon>
        <taxon>Bacilli</taxon>
        <taxon>Bacillales</taxon>
        <taxon>Bacillaceae</taxon>
        <taxon>Shouchella</taxon>
    </lineage>
</organism>
<evidence type="ECO:0000256" key="3">
    <source>
        <dbReference type="ARBA" id="ARBA00022692"/>
    </source>
</evidence>
<protein>
    <submittedName>
        <fullName evidence="12">Methyl-accepting chemotaxis protein</fullName>
    </submittedName>
</protein>
<dbReference type="GO" id="GO:0007165">
    <property type="term" value="P:signal transduction"/>
    <property type="evidence" value="ECO:0007669"/>
    <property type="project" value="UniProtKB-KW"/>
</dbReference>
<dbReference type="Proteomes" id="UP000216207">
    <property type="component" value="Unassembled WGS sequence"/>
</dbReference>
<evidence type="ECO:0000256" key="9">
    <source>
        <dbReference type="SAM" id="Phobius"/>
    </source>
</evidence>
<dbReference type="PANTHER" id="PTHR32089">
    <property type="entry name" value="METHYL-ACCEPTING CHEMOTAXIS PROTEIN MCPB"/>
    <property type="match status" value="1"/>
</dbReference>
<dbReference type="SMART" id="SM00283">
    <property type="entry name" value="MA"/>
    <property type="match status" value="1"/>
</dbReference>
<dbReference type="InterPro" id="IPR033480">
    <property type="entry name" value="sCache_2"/>
</dbReference>
<dbReference type="GO" id="GO:0005886">
    <property type="term" value="C:plasma membrane"/>
    <property type="evidence" value="ECO:0007669"/>
    <property type="project" value="UniProtKB-SubCell"/>
</dbReference>
<keyword evidence="2" id="KW-1003">Cell membrane</keyword>
<proteinExistence type="inferred from homology"/>
<accession>A0A268NWQ3</accession>
<evidence type="ECO:0000259" key="11">
    <source>
        <dbReference type="PROSITE" id="PS50885"/>
    </source>
</evidence>
<keyword evidence="4 9" id="KW-1133">Transmembrane helix</keyword>
<evidence type="ECO:0000256" key="6">
    <source>
        <dbReference type="ARBA" id="ARBA00023224"/>
    </source>
</evidence>
<evidence type="ECO:0000256" key="5">
    <source>
        <dbReference type="ARBA" id="ARBA00023136"/>
    </source>
</evidence>
<sequence>MFMKRFRNRILVKLTALLVACVLMTSLAIGTTTYTLAKNQLIDAGMLDMKHTVDAALPLLTAIQEDIENGTISLEEGQERARLLISGPKTENGYEHSKSLFSYKSDGYMVAYTEDYATQLHPTNEIGEIPEDTTNREQFVESARKENVEDRFTFYNRVEDGVQVKKISYMTYFEPWGWHIGMTATESEFYSDIQELGYYITALTAIVSIAALLAAYWLIRKRVQTLETVATAAAAIADGDISYSNLPESNDEIGRLGRSFNTMTTQLKKLVADLQQSGINVLDRASDLSAVAEETSATAQEMLLAVNEIGSGTQDQAIQLEKANEQVGELNQSIQSINEQKQKVVETSVESSIASAKGREMVSHLEQSHSNSHQASEDISIGITKLYGKIQDISRVTQVINGIAEQTNLLALNASIEAAQAGEHGNGFAVVAGEVRKLAKQANTRTAEIKEVISGIEHEMEQIIMLIGQTGNYSDELKEAVKQTAEVFTGIEASIQKTSGAIYIIENEMENITGQAKTMTFSVEQALSVAEETAASVEEITASFDEQGTALETIATAAEKLTALNQQMNDDLAYYKTE</sequence>
<gene>
    <name evidence="12" type="ORF">CHH72_17425</name>
</gene>
<dbReference type="Gene3D" id="3.30.450.20">
    <property type="entry name" value="PAS domain"/>
    <property type="match status" value="1"/>
</dbReference>
<dbReference type="PROSITE" id="PS50885">
    <property type="entry name" value="HAMP"/>
    <property type="match status" value="1"/>
</dbReference>
<evidence type="ECO:0000313" key="13">
    <source>
        <dbReference type="Proteomes" id="UP000216207"/>
    </source>
</evidence>
<feature type="domain" description="HAMP" evidence="11">
    <location>
        <begin position="220"/>
        <end position="272"/>
    </location>
</feature>
<keyword evidence="3 9" id="KW-0812">Transmembrane</keyword>
<dbReference type="Pfam" id="PF00672">
    <property type="entry name" value="HAMP"/>
    <property type="match status" value="1"/>
</dbReference>
<dbReference type="AlphaFoldDB" id="A0A268NWQ3"/>
<dbReference type="EMBL" id="NPCC01000033">
    <property type="protein sequence ID" value="PAE87500.1"/>
    <property type="molecule type" value="Genomic_DNA"/>
</dbReference>
<evidence type="ECO:0000313" key="12">
    <source>
        <dbReference type="EMBL" id="PAE87500.1"/>
    </source>
</evidence>
<comment type="caution">
    <text evidence="12">The sequence shown here is derived from an EMBL/GenBank/DDBJ whole genome shotgun (WGS) entry which is preliminary data.</text>
</comment>
<dbReference type="Gene3D" id="6.10.340.10">
    <property type="match status" value="1"/>
</dbReference>
<dbReference type="PROSITE" id="PS50111">
    <property type="entry name" value="CHEMOTAXIS_TRANSDUC_2"/>
    <property type="match status" value="1"/>
</dbReference>
<feature type="transmembrane region" description="Helical" evidence="9">
    <location>
        <begin position="196"/>
        <end position="219"/>
    </location>
</feature>
<keyword evidence="5 9" id="KW-0472">Membrane</keyword>
<dbReference type="CDD" id="cd06225">
    <property type="entry name" value="HAMP"/>
    <property type="match status" value="1"/>
</dbReference>
<dbReference type="InterPro" id="IPR003660">
    <property type="entry name" value="HAMP_dom"/>
</dbReference>
<evidence type="ECO:0000256" key="1">
    <source>
        <dbReference type="ARBA" id="ARBA00004651"/>
    </source>
</evidence>
<dbReference type="InterPro" id="IPR004089">
    <property type="entry name" value="MCPsignal_dom"/>
</dbReference>
<name>A0A268NWQ3_SHOCL</name>
<evidence type="ECO:0000256" key="8">
    <source>
        <dbReference type="PROSITE-ProRule" id="PRU00284"/>
    </source>
</evidence>
<dbReference type="PANTHER" id="PTHR32089:SF112">
    <property type="entry name" value="LYSOZYME-LIKE PROTEIN-RELATED"/>
    <property type="match status" value="1"/>
</dbReference>
<evidence type="ECO:0000256" key="2">
    <source>
        <dbReference type="ARBA" id="ARBA00022475"/>
    </source>
</evidence>
<comment type="subcellular location">
    <subcellularLocation>
        <location evidence="1">Cell membrane</location>
        <topology evidence="1">Multi-pass membrane protein</topology>
    </subcellularLocation>
</comment>
<comment type="similarity">
    <text evidence="7">Belongs to the methyl-accepting chemotaxis (MCP) protein family.</text>
</comment>
<dbReference type="SUPFAM" id="SSF58104">
    <property type="entry name" value="Methyl-accepting chemotaxis protein (MCP) signaling domain"/>
    <property type="match status" value="1"/>
</dbReference>
<evidence type="ECO:0000256" key="4">
    <source>
        <dbReference type="ARBA" id="ARBA00022989"/>
    </source>
</evidence>
<dbReference type="Gene3D" id="1.10.287.950">
    <property type="entry name" value="Methyl-accepting chemotaxis protein"/>
    <property type="match status" value="1"/>
</dbReference>
<reference evidence="12 13" key="1">
    <citation type="submission" date="2017-07" db="EMBL/GenBank/DDBJ databases">
        <title>Isolation and whole genome analysis of endospore-forming bacteria from heroin.</title>
        <authorList>
            <person name="Kalinowski J."/>
            <person name="Ahrens B."/>
            <person name="Al-Dilaimi A."/>
            <person name="Winkler A."/>
            <person name="Wibberg D."/>
            <person name="Schleenbecker U."/>
            <person name="Ruckert C."/>
            <person name="Wolfel R."/>
            <person name="Grass G."/>
        </authorList>
    </citation>
    <scope>NUCLEOTIDE SEQUENCE [LARGE SCALE GENOMIC DNA]</scope>
    <source>
        <strain evidence="12 13">7539</strain>
    </source>
</reference>
<dbReference type="Pfam" id="PF17200">
    <property type="entry name" value="sCache_2"/>
    <property type="match status" value="1"/>
</dbReference>
<keyword evidence="6 8" id="KW-0807">Transducer</keyword>
<dbReference type="SMART" id="SM00304">
    <property type="entry name" value="HAMP"/>
    <property type="match status" value="1"/>
</dbReference>